<dbReference type="EMBL" id="JADIMR010000010">
    <property type="protein sequence ID" value="MBO8446290.1"/>
    <property type="molecule type" value="Genomic_DNA"/>
</dbReference>
<dbReference type="PRINTS" id="PR01727">
    <property type="entry name" value="DNABINDINGHU"/>
</dbReference>
<dbReference type="GO" id="GO:0005829">
    <property type="term" value="C:cytosol"/>
    <property type="evidence" value="ECO:0007669"/>
    <property type="project" value="TreeGrafter"/>
</dbReference>
<keyword evidence="2" id="KW-0226">DNA condensation</keyword>
<protein>
    <submittedName>
        <fullName evidence="5">HU family DNA-binding protein</fullName>
    </submittedName>
</protein>
<dbReference type="Proteomes" id="UP000823637">
    <property type="component" value="Unassembled WGS sequence"/>
</dbReference>
<evidence type="ECO:0000313" key="6">
    <source>
        <dbReference type="Proteomes" id="UP000823637"/>
    </source>
</evidence>
<reference evidence="5" key="2">
    <citation type="journal article" date="2021" name="PeerJ">
        <title>Extensive microbial diversity within the chicken gut microbiome revealed by metagenomics and culture.</title>
        <authorList>
            <person name="Gilroy R."/>
            <person name="Ravi A."/>
            <person name="Getino M."/>
            <person name="Pursley I."/>
            <person name="Horton D.L."/>
            <person name="Alikhan N.F."/>
            <person name="Baker D."/>
            <person name="Gharbi K."/>
            <person name="Hall N."/>
            <person name="Watson M."/>
            <person name="Adriaenssens E.M."/>
            <person name="Foster-Nyarko E."/>
            <person name="Jarju S."/>
            <person name="Secka A."/>
            <person name="Antonio M."/>
            <person name="Oren A."/>
            <person name="Chaudhuri R.R."/>
            <person name="La Ragione R."/>
            <person name="Hildebrand F."/>
            <person name="Pallen M.J."/>
        </authorList>
    </citation>
    <scope>NUCLEOTIDE SEQUENCE</scope>
    <source>
        <strain evidence="5">D3-1215</strain>
    </source>
</reference>
<evidence type="ECO:0000256" key="4">
    <source>
        <dbReference type="RuleBase" id="RU003939"/>
    </source>
</evidence>
<dbReference type="SMART" id="SM00411">
    <property type="entry name" value="BHL"/>
    <property type="match status" value="1"/>
</dbReference>
<dbReference type="Gene3D" id="4.10.520.10">
    <property type="entry name" value="IHF-like DNA-binding proteins"/>
    <property type="match status" value="1"/>
</dbReference>
<dbReference type="SUPFAM" id="SSF47729">
    <property type="entry name" value="IHF-like DNA-binding proteins"/>
    <property type="match status" value="1"/>
</dbReference>
<sequence length="101" mass="11211">MNNKELVAELAKRLEIPKGKAGRMLDIAANTLVQVVKQGSVVQLYGFGSFELRKKNDRILINPATGKQMIVPPKLTMSFKPGGTYKERIRKAASDRNAIEI</sequence>
<evidence type="ECO:0000256" key="2">
    <source>
        <dbReference type="ARBA" id="ARBA00023067"/>
    </source>
</evidence>
<evidence type="ECO:0000256" key="3">
    <source>
        <dbReference type="ARBA" id="ARBA00023125"/>
    </source>
</evidence>
<dbReference type="AlphaFoldDB" id="A0A9D9EG82"/>
<dbReference type="PANTHER" id="PTHR33175">
    <property type="entry name" value="DNA-BINDING PROTEIN HU"/>
    <property type="match status" value="1"/>
</dbReference>
<dbReference type="InterPro" id="IPR010992">
    <property type="entry name" value="IHF-like_DNA-bd_dom_sf"/>
</dbReference>
<keyword evidence="3 5" id="KW-0238">DNA-binding</keyword>
<accession>A0A9D9EG82</accession>
<organism evidence="5 6">
    <name type="scientific">Candidatus Enterocola intestinipullorum</name>
    <dbReference type="NCBI Taxonomy" id="2840783"/>
    <lineage>
        <taxon>Bacteria</taxon>
        <taxon>Pseudomonadati</taxon>
        <taxon>Bacteroidota</taxon>
        <taxon>Bacteroidia</taxon>
        <taxon>Bacteroidales</taxon>
        <taxon>Candidatus Enterocola</taxon>
    </lineage>
</organism>
<dbReference type="GO" id="GO:0030261">
    <property type="term" value="P:chromosome condensation"/>
    <property type="evidence" value="ECO:0007669"/>
    <property type="project" value="UniProtKB-KW"/>
</dbReference>
<comment type="similarity">
    <text evidence="1 4">Belongs to the bacterial histone-like protein family.</text>
</comment>
<comment type="caution">
    <text evidence="5">The sequence shown here is derived from an EMBL/GenBank/DDBJ whole genome shotgun (WGS) entry which is preliminary data.</text>
</comment>
<dbReference type="PANTHER" id="PTHR33175:SF3">
    <property type="entry name" value="DNA-BINDING PROTEIN HU-BETA"/>
    <property type="match status" value="1"/>
</dbReference>
<evidence type="ECO:0000256" key="1">
    <source>
        <dbReference type="ARBA" id="ARBA00010529"/>
    </source>
</evidence>
<dbReference type="Pfam" id="PF00216">
    <property type="entry name" value="Bac_DNA_binding"/>
    <property type="match status" value="1"/>
</dbReference>
<evidence type="ECO:0000313" key="5">
    <source>
        <dbReference type="EMBL" id="MBO8446290.1"/>
    </source>
</evidence>
<dbReference type="GO" id="GO:0003677">
    <property type="term" value="F:DNA binding"/>
    <property type="evidence" value="ECO:0007669"/>
    <property type="project" value="UniProtKB-KW"/>
</dbReference>
<name>A0A9D9EG82_9BACT</name>
<proteinExistence type="inferred from homology"/>
<reference evidence="5" key="1">
    <citation type="submission" date="2020-10" db="EMBL/GenBank/DDBJ databases">
        <authorList>
            <person name="Gilroy R."/>
        </authorList>
    </citation>
    <scope>NUCLEOTIDE SEQUENCE</scope>
    <source>
        <strain evidence="5">D3-1215</strain>
    </source>
</reference>
<dbReference type="GO" id="GO:0030527">
    <property type="term" value="F:structural constituent of chromatin"/>
    <property type="evidence" value="ECO:0007669"/>
    <property type="project" value="InterPro"/>
</dbReference>
<dbReference type="InterPro" id="IPR000119">
    <property type="entry name" value="Hist_DNA-bd"/>
</dbReference>
<gene>
    <name evidence="5" type="ORF">IAC32_00885</name>
</gene>